<dbReference type="Proteomes" id="UP000283530">
    <property type="component" value="Unassembled WGS sequence"/>
</dbReference>
<dbReference type="Pfam" id="PF14009">
    <property type="entry name" value="PADRE"/>
    <property type="match status" value="1"/>
</dbReference>
<protein>
    <submittedName>
        <fullName evidence="2">Putative Beta-3 adrenergic receptor</fullName>
    </submittedName>
</protein>
<dbReference type="InterPro" id="IPR025322">
    <property type="entry name" value="PADRE_dom"/>
</dbReference>
<keyword evidence="3" id="KW-1185">Reference proteome</keyword>
<organism evidence="2 3">
    <name type="scientific">Cinnamomum micranthum f. kanehirae</name>
    <dbReference type="NCBI Taxonomy" id="337451"/>
    <lineage>
        <taxon>Eukaryota</taxon>
        <taxon>Viridiplantae</taxon>
        <taxon>Streptophyta</taxon>
        <taxon>Embryophyta</taxon>
        <taxon>Tracheophyta</taxon>
        <taxon>Spermatophyta</taxon>
        <taxon>Magnoliopsida</taxon>
        <taxon>Magnoliidae</taxon>
        <taxon>Laurales</taxon>
        <taxon>Lauraceae</taxon>
        <taxon>Cinnamomum</taxon>
    </lineage>
</organism>
<dbReference type="PANTHER" id="PTHR33052">
    <property type="entry name" value="DUF4228 DOMAIN PROTEIN-RELATED"/>
    <property type="match status" value="1"/>
</dbReference>
<evidence type="ECO:0000313" key="2">
    <source>
        <dbReference type="EMBL" id="RWR78068.1"/>
    </source>
</evidence>
<evidence type="ECO:0000256" key="1">
    <source>
        <dbReference type="SAM" id="MobiDB-lite"/>
    </source>
</evidence>
<dbReference type="AlphaFoldDB" id="A0A443NHS8"/>
<comment type="caution">
    <text evidence="2">The sequence shown here is derived from an EMBL/GenBank/DDBJ whole genome shotgun (WGS) entry which is preliminary data.</text>
</comment>
<name>A0A443NHS8_9MAGN</name>
<accession>A0A443NHS8</accession>
<dbReference type="OrthoDB" id="1642380at2759"/>
<keyword evidence="2" id="KW-0675">Receptor</keyword>
<feature type="region of interest" description="Disordered" evidence="1">
    <location>
        <begin position="202"/>
        <end position="228"/>
    </location>
</feature>
<proteinExistence type="predicted"/>
<dbReference type="EMBL" id="QPKB01000002">
    <property type="protein sequence ID" value="RWR78068.1"/>
    <property type="molecule type" value="Genomic_DNA"/>
</dbReference>
<sequence length="258" mass="29476">MALSNWFRTSNTRNMLVKIVHPGGRIELHARPMLASEIMLKNPRCFVTQPNVFREPWAVVAPDEVLLLGQKYYVVPINTIRKLQRHHFRRFPSSSPSPLQLVHASEKSRSPLPPVCTSQTPNHNQFTLPKVGARDGMDSICYFFTKKGTPGRSYNCLKQVDDETDRLNGGTTNIPAKESEKVGSLVENCCFKCLFRGAKTKSREDSEQSTRDGSSELKELNMKTGNKYEKRQMKDLMVTTLYDHWQPSLQSINEEHSY</sequence>
<gene>
    <name evidence="2" type="ORF">CKAN_00657700</name>
</gene>
<evidence type="ECO:0000313" key="3">
    <source>
        <dbReference type="Proteomes" id="UP000283530"/>
    </source>
</evidence>
<reference evidence="2 3" key="1">
    <citation type="journal article" date="2019" name="Nat. Plants">
        <title>Stout camphor tree genome fills gaps in understanding of flowering plant genome evolution.</title>
        <authorList>
            <person name="Chaw S.M."/>
            <person name="Liu Y.C."/>
            <person name="Wu Y.W."/>
            <person name="Wang H.Y."/>
            <person name="Lin C.I."/>
            <person name="Wu C.S."/>
            <person name="Ke H.M."/>
            <person name="Chang L.Y."/>
            <person name="Hsu C.Y."/>
            <person name="Yang H.T."/>
            <person name="Sudianto E."/>
            <person name="Hsu M.H."/>
            <person name="Wu K.P."/>
            <person name="Wang L.N."/>
            <person name="Leebens-Mack J.H."/>
            <person name="Tsai I.J."/>
        </authorList>
    </citation>
    <scope>NUCLEOTIDE SEQUENCE [LARGE SCALE GENOMIC DNA]</scope>
    <source>
        <strain evidence="3">cv. Chaw 1501</strain>
        <tissue evidence="2">Young leaves</tissue>
    </source>
</reference>